<feature type="transmembrane region" description="Helical" evidence="1">
    <location>
        <begin position="12"/>
        <end position="29"/>
    </location>
</feature>
<organism evidence="2 3">
    <name type="scientific">Rattus norvegicus</name>
    <name type="common">Rat</name>
    <dbReference type="NCBI Taxonomy" id="10116"/>
    <lineage>
        <taxon>Eukaryota</taxon>
        <taxon>Metazoa</taxon>
        <taxon>Chordata</taxon>
        <taxon>Craniata</taxon>
        <taxon>Vertebrata</taxon>
        <taxon>Euteleostomi</taxon>
        <taxon>Mammalia</taxon>
        <taxon>Eutheria</taxon>
        <taxon>Euarchontoglires</taxon>
        <taxon>Glires</taxon>
        <taxon>Rodentia</taxon>
        <taxon>Myomorpha</taxon>
        <taxon>Muroidea</taxon>
        <taxon>Muridae</taxon>
        <taxon>Murinae</taxon>
        <taxon>Rattus</taxon>
    </lineage>
</organism>
<sequence>MHDRIRTRQTISFLCSFFFFVFVMCYVWRSEVDIKCRHPLSLSTLFVRHSLSLNLELTGSLGRTASKLQEWFFHSHLPSAGIVGAHCCTYPRVLGIKIQIL</sequence>
<dbReference type="Proteomes" id="UP000234681">
    <property type="component" value="Chromosome 1"/>
</dbReference>
<keyword evidence="1" id="KW-1133">Transmembrane helix</keyword>
<evidence type="ECO:0000256" key="1">
    <source>
        <dbReference type="SAM" id="Phobius"/>
    </source>
</evidence>
<evidence type="ECO:0000313" key="3">
    <source>
        <dbReference type="Proteomes" id="UP000234681"/>
    </source>
</evidence>
<name>A6JBK6_RAT</name>
<dbReference type="EMBL" id="CH473980">
    <property type="protein sequence ID" value="EDM08383.1"/>
    <property type="molecule type" value="Genomic_DNA"/>
</dbReference>
<reference evidence="3" key="1">
    <citation type="submission" date="2005-09" db="EMBL/GenBank/DDBJ databases">
        <authorList>
            <person name="Mural R.J."/>
            <person name="Li P.W."/>
            <person name="Adams M.D."/>
            <person name="Amanatides P.G."/>
            <person name="Baden-Tillson H."/>
            <person name="Barnstead M."/>
            <person name="Chin S.H."/>
            <person name="Dew I."/>
            <person name="Evans C.A."/>
            <person name="Ferriera S."/>
            <person name="Flanigan M."/>
            <person name="Fosler C."/>
            <person name="Glodek A."/>
            <person name="Gu Z."/>
            <person name="Holt R.A."/>
            <person name="Jennings D."/>
            <person name="Kraft C.L."/>
            <person name="Lu F."/>
            <person name="Nguyen T."/>
            <person name="Nusskern D.R."/>
            <person name="Pfannkoch C.M."/>
            <person name="Sitter C."/>
            <person name="Sutton G.G."/>
            <person name="Venter J.C."/>
            <person name="Wang Z."/>
            <person name="Woodage T."/>
            <person name="Zheng X.H."/>
            <person name="Zhong F."/>
        </authorList>
    </citation>
    <scope>NUCLEOTIDE SEQUENCE [LARGE SCALE GENOMIC DNA]</scope>
    <source>
        <strain>BN</strain>
        <strain evidence="3">Sprague-Dawley</strain>
    </source>
</reference>
<accession>A6JBK6</accession>
<proteinExistence type="predicted"/>
<gene>
    <name evidence="2" type="ORF">rCG_24549</name>
</gene>
<evidence type="ECO:0000313" key="2">
    <source>
        <dbReference type="EMBL" id="EDM08383.1"/>
    </source>
</evidence>
<keyword evidence="1" id="KW-0812">Transmembrane</keyword>
<dbReference type="AlphaFoldDB" id="A6JBK6"/>
<protein>
    <submittedName>
        <fullName evidence="2">RCG24549</fullName>
    </submittedName>
</protein>
<keyword evidence="1" id="KW-0472">Membrane</keyword>